<dbReference type="PROSITE" id="PS50011">
    <property type="entry name" value="PROTEIN_KINASE_DOM"/>
    <property type="match status" value="1"/>
</dbReference>
<dbReference type="GO" id="GO:0004674">
    <property type="term" value="F:protein serine/threonine kinase activity"/>
    <property type="evidence" value="ECO:0007669"/>
    <property type="project" value="TreeGrafter"/>
</dbReference>
<reference evidence="2" key="1">
    <citation type="submission" date="2021-06" db="EMBL/GenBank/DDBJ databases">
        <authorList>
            <person name="Kallberg Y."/>
            <person name="Tangrot J."/>
            <person name="Rosling A."/>
        </authorList>
    </citation>
    <scope>NUCLEOTIDE SEQUENCE</scope>
    <source>
        <strain evidence="2">IN212</strain>
    </source>
</reference>
<dbReference type="Proteomes" id="UP000789396">
    <property type="component" value="Unassembled WGS sequence"/>
</dbReference>
<dbReference type="InterPro" id="IPR011009">
    <property type="entry name" value="Kinase-like_dom_sf"/>
</dbReference>
<evidence type="ECO:0000259" key="1">
    <source>
        <dbReference type="PROSITE" id="PS50011"/>
    </source>
</evidence>
<organism evidence="2 3">
    <name type="scientific">Racocetra fulgida</name>
    <dbReference type="NCBI Taxonomy" id="60492"/>
    <lineage>
        <taxon>Eukaryota</taxon>
        <taxon>Fungi</taxon>
        <taxon>Fungi incertae sedis</taxon>
        <taxon>Mucoromycota</taxon>
        <taxon>Glomeromycotina</taxon>
        <taxon>Glomeromycetes</taxon>
        <taxon>Diversisporales</taxon>
        <taxon>Gigasporaceae</taxon>
        <taxon>Racocetra</taxon>
    </lineage>
</organism>
<dbReference type="OrthoDB" id="6718656at2759"/>
<name>A0A9N8Z074_9GLOM</name>
<dbReference type="EMBL" id="CAJVPZ010000209">
    <property type="protein sequence ID" value="CAG8457327.1"/>
    <property type="molecule type" value="Genomic_DNA"/>
</dbReference>
<dbReference type="PANTHER" id="PTHR44329">
    <property type="entry name" value="SERINE/THREONINE-PROTEIN KINASE TNNI3K-RELATED"/>
    <property type="match status" value="1"/>
</dbReference>
<comment type="caution">
    <text evidence="2">The sequence shown here is derived from an EMBL/GenBank/DDBJ whole genome shotgun (WGS) entry which is preliminary data.</text>
</comment>
<proteinExistence type="predicted"/>
<accession>A0A9N8Z074</accession>
<sequence>MTETATARKRLFHKSDELKFCIECGKERCSFGWCKDCETSYMISNFKTWTSFNDHIDKLIQRTQLNATQTCDYLEFIDYSQFDMIKYVSRGGFSTVYKAKWLEGPRWNWDEDDQGWERSGPIDVALKRLDNSQNIHLDFLVQIEEHCKCLQNGYLADCFGITRDSTGCIMFVMRFYDNGNIYEFLDKVKGIITWRDIIDMLWGVASGLEKIHSEKRCHSNLHGGNLLIEDESISTDARISDVGLNGPCDKPRSISQLYGVLPFIAPEVLCGQQPNQSSDIYSFGIIMWTLASGLRPWHDRPHDLELARLICHENLRPEVDEVIKDIPNLYRELMERCWDSNPSNRPTASELNNLLGKWIICICDDPNTTPISEEFFNAEEKRWDLIGKQLNTNNFPKVVIHPEAVYTSVDTS</sequence>
<dbReference type="SUPFAM" id="SSF56112">
    <property type="entry name" value="Protein kinase-like (PK-like)"/>
    <property type="match status" value="1"/>
</dbReference>
<dbReference type="InterPro" id="IPR051681">
    <property type="entry name" value="Ser/Thr_Kinases-Pseudokinases"/>
</dbReference>
<keyword evidence="3" id="KW-1185">Reference proteome</keyword>
<dbReference type="InterPro" id="IPR000719">
    <property type="entry name" value="Prot_kinase_dom"/>
</dbReference>
<dbReference type="InterPro" id="IPR001245">
    <property type="entry name" value="Ser-Thr/Tyr_kinase_cat_dom"/>
</dbReference>
<protein>
    <submittedName>
        <fullName evidence="2">16021_t:CDS:1</fullName>
    </submittedName>
</protein>
<evidence type="ECO:0000313" key="3">
    <source>
        <dbReference type="Proteomes" id="UP000789396"/>
    </source>
</evidence>
<dbReference type="AlphaFoldDB" id="A0A9N8Z074"/>
<dbReference type="GO" id="GO:0005524">
    <property type="term" value="F:ATP binding"/>
    <property type="evidence" value="ECO:0007669"/>
    <property type="project" value="InterPro"/>
</dbReference>
<evidence type="ECO:0000313" key="2">
    <source>
        <dbReference type="EMBL" id="CAG8457327.1"/>
    </source>
</evidence>
<gene>
    <name evidence="2" type="ORF">RFULGI_LOCUS522</name>
</gene>
<dbReference type="Pfam" id="PF07714">
    <property type="entry name" value="PK_Tyr_Ser-Thr"/>
    <property type="match status" value="1"/>
</dbReference>
<feature type="domain" description="Protein kinase" evidence="1">
    <location>
        <begin position="82"/>
        <end position="359"/>
    </location>
</feature>
<dbReference type="Gene3D" id="1.10.510.10">
    <property type="entry name" value="Transferase(Phosphotransferase) domain 1"/>
    <property type="match status" value="1"/>
</dbReference>